<evidence type="ECO:0000256" key="5">
    <source>
        <dbReference type="SAM" id="SignalP"/>
    </source>
</evidence>
<keyword evidence="2 4" id="KW-0378">Hydrolase</keyword>
<comment type="similarity">
    <text evidence="1 3">Belongs to the glycosyl hydrolase 17 family.</text>
</comment>
<dbReference type="PANTHER" id="PTHR32227">
    <property type="entry name" value="GLUCAN ENDO-1,3-BETA-GLUCOSIDASE BG1-RELATED-RELATED"/>
    <property type="match status" value="1"/>
</dbReference>
<sequence>MIRLLGLALLACTSHATELGWNINFGFQQNPLNPDVAVAKLKSLIPQLNYSKTFDYNATVLAALHTHGIRNMVVGIPNSDLQSIATSGNPLVGTILDGLKPLYDDGVQLTIAVGNEPTLATYGTAYSPWVYPALLNVRSTLSNKYMNKVKLTVPFDSGILGTSYPPSQGIFSISTASVVTTVAEFLKNEGSPFTVNLYPFFSLVDNPTDVSVAYATLQTGLTASDGITYPNMLAAMVAAVRAALLHQDPVLTEANLPIIVGETGWPTSGNTYATVENAQTYVNNAVNCGIPLYGFEAFDEKLKTSGSGSGSTSSVEGSWGWMSEGGDPKFPINWPTGPVAPAETCDSKFPPATGEFVKLVCPPNTLAGWLQSGSCQQDSDCDVISCPEVPKDTVVATCSSV</sequence>
<proteinExistence type="evidence at transcript level"/>
<dbReference type="InterPro" id="IPR044965">
    <property type="entry name" value="Glyco_hydro_17_plant"/>
</dbReference>
<dbReference type="SMR" id="A0A0E4FMV4"/>
<dbReference type="SUPFAM" id="SSF51445">
    <property type="entry name" value="(Trans)glycosidases"/>
    <property type="match status" value="1"/>
</dbReference>
<dbReference type="InterPro" id="IPR017853">
    <property type="entry name" value="GH"/>
</dbReference>
<dbReference type="AlphaFoldDB" id="A0A0E4FMV4"/>
<dbReference type="EMBL" id="AB969741">
    <property type="protein sequence ID" value="BAR45479.1"/>
    <property type="molecule type" value="mRNA"/>
</dbReference>
<dbReference type="InterPro" id="IPR000490">
    <property type="entry name" value="Glyco_hydro_17"/>
</dbReference>
<protein>
    <submittedName>
        <fullName evidence="6">Endo-1,3-beta-glucanase</fullName>
    </submittedName>
</protein>
<evidence type="ECO:0000256" key="4">
    <source>
        <dbReference type="RuleBase" id="RU004336"/>
    </source>
</evidence>
<keyword evidence="6" id="KW-0934">Plastid</keyword>
<gene>
    <name evidence="6" type="primary">EGL</name>
</gene>
<accession>A0A0E4FMV4</accession>
<reference evidence="6" key="1">
    <citation type="submission" date="2014-06" db="EMBL/GenBank/DDBJ databases">
        <title>Identification and characterization of Euglena gracilis endo-1,3-beta-glucanases.</title>
        <authorList>
            <person name="Takeda T."/>
            <person name="Nakano Y."/>
            <person name="Takahasi M."/>
            <person name="Konno N."/>
            <person name="Sakamoto Y."/>
            <person name="Arashida R."/>
            <person name="Marukawa Y."/>
            <person name="Yoshida E."/>
            <person name="Suzuki K."/>
        </authorList>
    </citation>
    <scope>NUCLEOTIDE SEQUENCE</scope>
    <source>
        <strain evidence="6">Egcel17A</strain>
    </source>
</reference>
<dbReference type="GO" id="GO:0005975">
    <property type="term" value="P:carbohydrate metabolic process"/>
    <property type="evidence" value="ECO:0007669"/>
    <property type="project" value="InterPro"/>
</dbReference>
<keyword evidence="4" id="KW-0326">Glycosidase</keyword>
<feature type="signal peptide" evidence="5">
    <location>
        <begin position="1"/>
        <end position="16"/>
    </location>
</feature>
<evidence type="ECO:0000256" key="2">
    <source>
        <dbReference type="ARBA" id="ARBA00022801"/>
    </source>
</evidence>
<evidence type="ECO:0000256" key="1">
    <source>
        <dbReference type="ARBA" id="ARBA00008773"/>
    </source>
</evidence>
<dbReference type="PROSITE" id="PS00587">
    <property type="entry name" value="GLYCOSYL_HYDROL_F17"/>
    <property type="match status" value="1"/>
</dbReference>
<geneLocation type="plastid" evidence="6"/>
<evidence type="ECO:0000313" key="6">
    <source>
        <dbReference type="EMBL" id="BAR45479.1"/>
    </source>
</evidence>
<name>A0A0E4FMV4_EUGGR</name>
<keyword evidence="5" id="KW-0732">Signal</keyword>
<dbReference type="GO" id="GO:0004553">
    <property type="term" value="F:hydrolase activity, hydrolyzing O-glycosyl compounds"/>
    <property type="evidence" value="ECO:0007669"/>
    <property type="project" value="InterPro"/>
</dbReference>
<evidence type="ECO:0000256" key="3">
    <source>
        <dbReference type="RuleBase" id="RU004335"/>
    </source>
</evidence>
<feature type="chain" id="PRO_5002419751" evidence="5">
    <location>
        <begin position="17"/>
        <end position="401"/>
    </location>
</feature>
<dbReference type="Gene3D" id="3.20.20.80">
    <property type="entry name" value="Glycosidases"/>
    <property type="match status" value="1"/>
</dbReference>
<dbReference type="Pfam" id="PF00332">
    <property type="entry name" value="Glyco_hydro_17"/>
    <property type="match status" value="1"/>
</dbReference>
<organism evidence="6">
    <name type="scientific">Euglena gracilis</name>
    <dbReference type="NCBI Taxonomy" id="3039"/>
    <lineage>
        <taxon>Eukaryota</taxon>
        <taxon>Discoba</taxon>
        <taxon>Euglenozoa</taxon>
        <taxon>Euglenida</taxon>
        <taxon>Spirocuta</taxon>
        <taxon>Euglenophyceae</taxon>
        <taxon>Euglenales</taxon>
        <taxon>Euglenaceae</taxon>
        <taxon>Euglena</taxon>
    </lineage>
</organism>